<sequence length="173" mass="18868">MSSPVARYQRSMALGVPPAGQGRDTPTELEEAFTKYSLVEPTSSLCTAGAKRQHSVTYRAGVEVSPVHVSHTAFLSGPRSDPSSVWPVSALKATVTKAVGVPVLMLLLQITCIQVFLAQKVATDVFDKMTETVCGNIQQQMTKWEETRRKKGRVSVLDRRLCSPEVSPALLPR</sequence>
<evidence type="ECO:0000313" key="2">
    <source>
        <dbReference type="Proteomes" id="UP000314294"/>
    </source>
</evidence>
<organism evidence="1 2">
    <name type="scientific">Liparis tanakae</name>
    <name type="common">Tanaka's snailfish</name>
    <dbReference type="NCBI Taxonomy" id="230148"/>
    <lineage>
        <taxon>Eukaryota</taxon>
        <taxon>Metazoa</taxon>
        <taxon>Chordata</taxon>
        <taxon>Craniata</taxon>
        <taxon>Vertebrata</taxon>
        <taxon>Euteleostomi</taxon>
        <taxon>Actinopterygii</taxon>
        <taxon>Neopterygii</taxon>
        <taxon>Teleostei</taxon>
        <taxon>Neoteleostei</taxon>
        <taxon>Acanthomorphata</taxon>
        <taxon>Eupercaria</taxon>
        <taxon>Perciformes</taxon>
        <taxon>Cottioidei</taxon>
        <taxon>Cottales</taxon>
        <taxon>Liparidae</taxon>
        <taxon>Liparis</taxon>
    </lineage>
</organism>
<accession>A0A4Z2JF91</accession>
<dbReference type="EMBL" id="SRLO01000004">
    <property type="protein sequence ID" value="TNN88647.1"/>
    <property type="molecule type" value="Genomic_DNA"/>
</dbReference>
<keyword evidence="2" id="KW-1185">Reference proteome</keyword>
<dbReference type="AlphaFoldDB" id="A0A4Z2JF91"/>
<gene>
    <name evidence="1" type="ORF">EYF80_000979</name>
</gene>
<reference evidence="1 2" key="1">
    <citation type="submission" date="2019-03" db="EMBL/GenBank/DDBJ databases">
        <title>First draft genome of Liparis tanakae, snailfish: a comprehensive survey of snailfish specific genes.</title>
        <authorList>
            <person name="Kim W."/>
            <person name="Song I."/>
            <person name="Jeong J.-H."/>
            <person name="Kim D."/>
            <person name="Kim S."/>
            <person name="Ryu S."/>
            <person name="Song J.Y."/>
            <person name="Lee S.K."/>
        </authorList>
    </citation>
    <scope>NUCLEOTIDE SEQUENCE [LARGE SCALE GENOMIC DNA]</scope>
    <source>
        <tissue evidence="1">Muscle</tissue>
    </source>
</reference>
<evidence type="ECO:0000313" key="1">
    <source>
        <dbReference type="EMBL" id="TNN88647.1"/>
    </source>
</evidence>
<name>A0A4Z2JF91_9TELE</name>
<comment type="caution">
    <text evidence="1">The sequence shown here is derived from an EMBL/GenBank/DDBJ whole genome shotgun (WGS) entry which is preliminary data.</text>
</comment>
<dbReference type="Proteomes" id="UP000314294">
    <property type="component" value="Unassembled WGS sequence"/>
</dbReference>
<protein>
    <submittedName>
        <fullName evidence="1">Uncharacterized protein</fullName>
    </submittedName>
</protein>
<proteinExistence type="predicted"/>